<dbReference type="Proteomes" id="UP000694700">
    <property type="component" value="Unplaced"/>
</dbReference>
<sequence length="87" mass="9777">MDTNLRKLLLNIMNQLCCALFNYYYLSVGGSVLRVILERLYHCVMSTHLLQTASKRSLKRDANENIGGGAQVLLQAPASFLKVNITF</sequence>
<name>A0A8C1W3E4_CYPCA</name>
<dbReference type="Ensembl" id="ENSCCRT00015062186.1">
    <property type="protein sequence ID" value="ENSCCRP00015060220.1"/>
    <property type="gene ID" value="ENSCCRG00015024663.1"/>
</dbReference>
<accession>A0A8C1W3E4</accession>
<reference evidence="1" key="1">
    <citation type="submission" date="2025-08" db="UniProtKB">
        <authorList>
            <consortium name="Ensembl"/>
        </authorList>
    </citation>
    <scope>IDENTIFICATION</scope>
</reference>
<evidence type="ECO:0000313" key="2">
    <source>
        <dbReference type="Proteomes" id="UP000694700"/>
    </source>
</evidence>
<dbReference type="AlphaFoldDB" id="A0A8C1W3E4"/>
<protein>
    <submittedName>
        <fullName evidence="1">Uncharacterized protein</fullName>
    </submittedName>
</protein>
<proteinExistence type="predicted"/>
<organism evidence="1 2">
    <name type="scientific">Cyprinus carpio</name>
    <name type="common">Common carp</name>
    <dbReference type="NCBI Taxonomy" id="7962"/>
    <lineage>
        <taxon>Eukaryota</taxon>
        <taxon>Metazoa</taxon>
        <taxon>Chordata</taxon>
        <taxon>Craniata</taxon>
        <taxon>Vertebrata</taxon>
        <taxon>Euteleostomi</taxon>
        <taxon>Actinopterygii</taxon>
        <taxon>Neopterygii</taxon>
        <taxon>Teleostei</taxon>
        <taxon>Ostariophysi</taxon>
        <taxon>Cypriniformes</taxon>
        <taxon>Cyprinidae</taxon>
        <taxon>Cyprininae</taxon>
        <taxon>Cyprinus</taxon>
    </lineage>
</organism>
<evidence type="ECO:0000313" key="1">
    <source>
        <dbReference type="Ensembl" id="ENSCCRP00015060220.1"/>
    </source>
</evidence>